<evidence type="ECO:0000259" key="2">
    <source>
        <dbReference type="PROSITE" id="PS50887"/>
    </source>
</evidence>
<organism evidence="3 4">
    <name type="scientific">Sphingobium cyanobacteriorum</name>
    <dbReference type="NCBI Taxonomy" id="3063954"/>
    <lineage>
        <taxon>Bacteria</taxon>
        <taxon>Pseudomonadati</taxon>
        <taxon>Pseudomonadota</taxon>
        <taxon>Alphaproteobacteria</taxon>
        <taxon>Sphingomonadales</taxon>
        <taxon>Sphingomonadaceae</taxon>
        <taxon>Sphingobium</taxon>
    </lineage>
</organism>
<dbReference type="NCBIfam" id="TIGR00254">
    <property type="entry name" value="GGDEF"/>
    <property type="match status" value="1"/>
</dbReference>
<dbReference type="InterPro" id="IPR001633">
    <property type="entry name" value="EAL_dom"/>
</dbReference>
<evidence type="ECO:0000313" key="4">
    <source>
        <dbReference type="Proteomes" id="UP001176471"/>
    </source>
</evidence>
<dbReference type="Proteomes" id="UP001176471">
    <property type="component" value="Unassembled WGS sequence"/>
</dbReference>
<dbReference type="SMART" id="SM00267">
    <property type="entry name" value="GGDEF"/>
    <property type="match status" value="1"/>
</dbReference>
<dbReference type="SMART" id="SM00052">
    <property type="entry name" value="EAL"/>
    <property type="match status" value="1"/>
</dbReference>
<gene>
    <name evidence="3" type="ORF">Q4610_05205</name>
</gene>
<dbReference type="Pfam" id="PF00990">
    <property type="entry name" value="GGDEF"/>
    <property type="match status" value="1"/>
</dbReference>
<dbReference type="PANTHER" id="PTHR44757">
    <property type="entry name" value="DIGUANYLATE CYCLASE DGCP"/>
    <property type="match status" value="1"/>
</dbReference>
<proteinExistence type="predicted"/>
<feature type="domain" description="GGDEF" evidence="2">
    <location>
        <begin position="151"/>
        <end position="291"/>
    </location>
</feature>
<protein>
    <submittedName>
        <fullName evidence="3">EAL domain-containing protein</fullName>
    </submittedName>
</protein>
<dbReference type="InterPro" id="IPR043128">
    <property type="entry name" value="Rev_trsase/Diguanyl_cyclase"/>
</dbReference>
<evidence type="ECO:0000313" key="3">
    <source>
        <dbReference type="EMBL" id="MDO7834438.1"/>
    </source>
</evidence>
<dbReference type="CDD" id="cd01948">
    <property type="entry name" value="EAL"/>
    <property type="match status" value="1"/>
</dbReference>
<dbReference type="Gene3D" id="3.30.70.270">
    <property type="match status" value="1"/>
</dbReference>
<feature type="domain" description="EAL" evidence="1">
    <location>
        <begin position="300"/>
        <end position="553"/>
    </location>
</feature>
<accession>A0ABT8ZJA3</accession>
<comment type="caution">
    <text evidence="3">The sequence shown here is derived from an EMBL/GenBank/DDBJ whole genome shotgun (WGS) entry which is preliminary data.</text>
</comment>
<dbReference type="Pfam" id="PF00563">
    <property type="entry name" value="EAL"/>
    <property type="match status" value="1"/>
</dbReference>
<sequence>MQGVTLKSRAAAFACAAGALVFILSLVLGYTPGQEDDLLQVGRALIIAILCGTMSWASARRTIATTATAIDAATERLLSAAHGDLQSPVPGGIAHELPDLSVALESLFSQVRTNLDHVQALALFDQITGLANRTSFCRQVERLLADHDDNGTPTLFFIDLDGFKSVNDTLGHAAGDQLLARVAGRLREVVMTQVSTGCSDAVIGRLAGDEFTMFFPRLSGRAAAQRIARAIQFALGERFDLGSQHVELGASIGIACYPDHGDTLAGLLRAADTAMYHAKNQGRGRAEIYTDAMALAAEDKAELERDLLVGLQRDEFLLEFQPQIDIVSGGAVAAEALVRWAHPERNIVMPGAFVPVAEESGVIVALGDWVMDKVCQTAARWANAGISQRIAINISTRELGQPDFFLRLRHAIATHAAPPAMLELEISESLAMEMEPRILEQLGALRRDGVCVAIDDFGTGYSNLSRLKELPVDRVKIDRSLVRDIATSAEARTICSAVVGLVQGLGMEVVVEGVESEAQMDVLRVIGCTLFQGYHLARPTGEQAYLAQFGVQDRGQVRDAG</sequence>
<keyword evidence="4" id="KW-1185">Reference proteome</keyword>
<dbReference type="SUPFAM" id="SSF55073">
    <property type="entry name" value="Nucleotide cyclase"/>
    <property type="match status" value="1"/>
</dbReference>
<dbReference type="InterPro" id="IPR052155">
    <property type="entry name" value="Biofilm_reg_signaling"/>
</dbReference>
<dbReference type="InterPro" id="IPR029787">
    <property type="entry name" value="Nucleotide_cyclase"/>
</dbReference>
<dbReference type="EMBL" id="JAUQOM010000002">
    <property type="protein sequence ID" value="MDO7834438.1"/>
    <property type="molecule type" value="Genomic_DNA"/>
</dbReference>
<dbReference type="RefSeq" id="WP_304534952.1">
    <property type="nucleotide sequence ID" value="NZ_JAUQOM010000002.1"/>
</dbReference>
<name>A0ABT8ZJA3_9SPHN</name>
<evidence type="ECO:0000259" key="1">
    <source>
        <dbReference type="PROSITE" id="PS50883"/>
    </source>
</evidence>
<dbReference type="Gene3D" id="3.20.20.450">
    <property type="entry name" value="EAL domain"/>
    <property type="match status" value="1"/>
</dbReference>
<dbReference type="PROSITE" id="PS50883">
    <property type="entry name" value="EAL"/>
    <property type="match status" value="1"/>
</dbReference>
<reference evidence="3" key="1">
    <citation type="submission" date="2023-07" db="EMBL/GenBank/DDBJ databases">
        <title>Bacterial whole genome sequence for Sphingobium sp. HBC34.</title>
        <authorList>
            <person name="Le V."/>
            <person name="Ko S.-R."/>
            <person name="Ahn C.-Y."/>
            <person name="Oh H.-M."/>
        </authorList>
    </citation>
    <scope>NUCLEOTIDE SEQUENCE</scope>
    <source>
        <strain evidence="3">HBC34</strain>
    </source>
</reference>
<dbReference type="InterPro" id="IPR000160">
    <property type="entry name" value="GGDEF_dom"/>
</dbReference>
<dbReference type="SUPFAM" id="SSF141868">
    <property type="entry name" value="EAL domain-like"/>
    <property type="match status" value="1"/>
</dbReference>
<dbReference type="CDD" id="cd01949">
    <property type="entry name" value="GGDEF"/>
    <property type="match status" value="1"/>
</dbReference>
<dbReference type="PANTHER" id="PTHR44757:SF2">
    <property type="entry name" value="BIOFILM ARCHITECTURE MAINTENANCE PROTEIN MBAA"/>
    <property type="match status" value="1"/>
</dbReference>
<dbReference type="InterPro" id="IPR035919">
    <property type="entry name" value="EAL_sf"/>
</dbReference>
<dbReference type="PROSITE" id="PS50887">
    <property type="entry name" value="GGDEF"/>
    <property type="match status" value="1"/>
</dbReference>